<proteinExistence type="predicted"/>
<feature type="transmembrane region" description="Helical" evidence="1">
    <location>
        <begin position="267"/>
        <end position="285"/>
    </location>
</feature>
<dbReference type="PANTHER" id="PTHR34978">
    <property type="entry name" value="POSSIBLE SENSOR-TRANSDUCER PROTEIN BLAR"/>
    <property type="match status" value="1"/>
</dbReference>
<evidence type="ECO:0000313" key="3">
    <source>
        <dbReference type="EMBL" id="OGY82839.1"/>
    </source>
</evidence>
<dbReference type="Proteomes" id="UP000179164">
    <property type="component" value="Unassembled WGS sequence"/>
</dbReference>
<protein>
    <recommendedName>
        <fullName evidence="2">Peptidase M56 domain-containing protein</fullName>
    </recommendedName>
</protein>
<sequence length="347" mass="38018">MNVSDQTSGRQFSLFALSGLGLVLGALVLALNLIPHISGFVGVVLAEFVHACSQLIAGLTGKDVVLSSINIALLGAVSVFFFVAVILLAVTFIRTANYIRSLRSKTSKNMSMRLQKITERVGFPVLEIDDSRSYVVSAGFSHPTIYISRGMIEMLNDGELLGVLLHEEHHCIKRDTSRLLIVHFFTKVFWFIPGIAKFAEYIKTLLEISADEAAIRQQGTDHFLGRALVKALKVRETMIPATIPAFSAINDRIERIINRQFYPHTRVAVIIPLVALLFFMGSIVFSHSISAAPQMPVDGTAAHLMSQSTVCPGIIPQLLLNMPENKTCITDPSGHATTCEEVQSKAQ</sequence>
<dbReference type="STRING" id="1798543.A2898_04590"/>
<comment type="caution">
    <text evidence="3">The sequence shown here is derived from an EMBL/GenBank/DDBJ whole genome shotgun (WGS) entry which is preliminary data.</text>
</comment>
<evidence type="ECO:0000256" key="1">
    <source>
        <dbReference type="SAM" id="Phobius"/>
    </source>
</evidence>
<dbReference type="PANTHER" id="PTHR34978:SF3">
    <property type="entry name" value="SLR0241 PROTEIN"/>
    <property type="match status" value="1"/>
</dbReference>
<feature type="domain" description="Peptidase M56" evidence="2">
    <location>
        <begin position="75"/>
        <end position="254"/>
    </location>
</feature>
<keyword evidence="1" id="KW-1133">Transmembrane helix</keyword>
<name>A0A1G2B2D7_9BACT</name>
<dbReference type="AlphaFoldDB" id="A0A1G2B2D7"/>
<feature type="transmembrane region" description="Helical" evidence="1">
    <location>
        <begin position="12"/>
        <end position="33"/>
    </location>
</feature>
<keyword evidence="1" id="KW-0472">Membrane</keyword>
<gene>
    <name evidence="3" type="ORF">A2898_04590</name>
</gene>
<evidence type="ECO:0000259" key="2">
    <source>
        <dbReference type="Pfam" id="PF05569"/>
    </source>
</evidence>
<reference evidence="3 4" key="1">
    <citation type="journal article" date="2016" name="Nat. Commun.">
        <title>Thousands of microbial genomes shed light on interconnected biogeochemical processes in an aquifer system.</title>
        <authorList>
            <person name="Anantharaman K."/>
            <person name="Brown C.T."/>
            <person name="Hug L.A."/>
            <person name="Sharon I."/>
            <person name="Castelle C.J."/>
            <person name="Probst A.J."/>
            <person name="Thomas B.C."/>
            <person name="Singh A."/>
            <person name="Wilkins M.J."/>
            <person name="Karaoz U."/>
            <person name="Brodie E.L."/>
            <person name="Williams K.H."/>
            <person name="Hubbard S.S."/>
            <person name="Banfield J.F."/>
        </authorList>
    </citation>
    <scope>NUCLEOTIDE SEQUENCE [LARGE SCALE GENOMIC DNA]</scope>
</reference>
<accession>A0A1G2B2D7</accession>
<dbReference type="CDD" id="cd07326">
    <property type="entry name" value="M56_BlaR1_MecR1_like"/>
    <property type="match status" value="1"/>
</dbReference>
<feature type="transmembrane region" description="Helical" evidence="1">
    <location>
        <begin position="71"/>
        <end position="93"/>
    </location>
</feature>
<dbReference type="InterPro" id="IPR052173">
    <property type="entry name" value="Beta-lactam_resp_regulator"/>
</dbReference>
<evidence type="ECO:0000313" key="4">
    <source>
        <dbReference type="Proteomes" id="UP000179164"/>
    </source>
</evidence>
<organism evidence="3 4">
    <name type="scientific">Candidatus Kerfeldbacteria bacterium RIFCSPLOWO2_01_FULL_48_11</name>
    <dbReference type="NCBI Taxonomy" id="1798543"/>
    <lineage>
        <taxon>Bacteria</taxon>
        <taxon>Candidatus Kerfeldiibacteriota</taxon>
    </lineage>
</organism>
<dbReference type="InterPro" id="IPR008756">
    <property type="entry name" value="Peptidase_M56"/>
</dbReference>
<keyword evidence="1" id="KW-0812">Transmembrane</keyword>
<dbReference type="EMBL" id="MHKE01000017">
    <property type="protein sequence ID" value="OGY82839.1"/>
    <property type="molecule type" value="Genomic_DNA"/>
</dbReference>
<dbReference type="Gene3D" id="3.30.2010.10">
    <property type="entry name" value="Metalloproteases ('zincins'), catalytic domain"/>
    <property type="match status" value="1"/>
</dbReference>
<dbReference type="Pfam" id="PF05569">
    <property type="entry name" value="Peptidase_M56"/>
    <property type="match status" value="1"/>
</dbReference>